<dbReference type="GO" id="GO:0032259">
    <property type="term" value="P:methylation"/>
    <property type="evidence" value="ECO:0007669"/>
    <property type="project" value="UniProtKB-KW"/>
</dbReference>
<dbReference type="EC" id="2.1.1.64" evidence="3"/>
<dbReference type="Proteomes" id="UP001589797">
    <property type="component" value="Unassembled WGS sequence"/>
</dbReference>
<dbReference type="RefSeq" id="WP_382388622.1">
    <property type="nucleotide sequence ID" value="NZ_JBHLWI010000043.1"/>
</dbReference>
<dbReference type="Gene3D" id="3.40.50.150">
    <property type="entry name" value="Vaccinia Virus protein VP39"/>
    <property type="match status" value="1"/>
</dbReference>
<organism evidence="3 4">
    <name type="scientific">Fontibacter flavus</name>
    <dbReference type="NCBI Taxonomy" id="654838"/>
    <lineage>
        <taxon>Bacteria</taxon>
        <taxon>Pseudomonadati</taxon>
        <taxon>Bacteroidota</taxon>
        <taxon>Cytophagia</taxon>
        <taxon>Cytophagales</taxon>
        <taxon>Cyclobacteriaceae</taxon>
        <taxon>Fontibacter</taxon>
    </lineage>
</organism>
<evidence type="ECO:0000313" key="3">
    <source>
        <dbReference type="EMBL" id="MFC0264114.1"/>
    </source>
</evidence>
<accession>A0ABV6FWW8</accession>
<gene>
    <name evidence="3" type="ORF">ACFFIP_15580</name>
</gene>
<sequence>MNSKFWDEKFSLSPNLYGEKPNEFIQEQLTHLTPGKILFPGEGEGRNALHAAALGWNVTALDQSQIAQKHTLQKADAAGLKLDYLVCDVTVFIPEPESFDAIALIYFHLPLSIRDQVHQKFEKSLKKGGTLLIEGFGKRQLEYSSGGPKNLEMLYDIEEIKSSFPNIHWELEFDDILHLKEGEGHAGDGHVIRLRGKKIK</sequence>
<evidence type="ECO:0000259" key="2">
    <source>
        <dbReference type="Pfam" id="PF13649"/>
    </source>
</evidence>
<dbReference type="SUPFAM" id="SSF53335">
    <property type="entry name" value="S-adenosyl-L-methionine-dependent methyltransferases"/>
    <property type="match status" value="1"/>
</dbReference>
<dbReference type="GO" id="GO:0102208">
    <property type="term" value="F:2-polyprenyl-6-hydroxyphenol methylase activity"/>
    <property type="evidence" value="ECO:0007669"/>
    <property type="project" value="UniProtKB-EC"/>
</dbReference>
<evidence type="ECO:0000313" key="4">
    <source>
        <dbReference type="Proteomes" id="UP001589797"/>
    </source>
</evidence>
<keyword evidence="3" id="KW-0489">Methyltransferase</keyword>
<keyword evidence="1 3" id="KW-0808">Transferase</keyword>
<keyword evidence="4" id="KW-1185">Reference proteome</keyword>
<evidence type="ECO:0000256" key="1">
    <source>
        <dbReference type="ARBA" id="ARBA00022679"/>
    </source>
</evidence>
<dbReference type="GO" id="GO:0061542">
    <property type="term" value="F:3-demethylubiquinol 3-O-methyltransferase activity"/>
    <property type="evidence" value="ECO:0007669"/>
    <property type="project" value="UniProtKB-EC"/>
</dbReference>
<protein>
    <submittedName>
        <fullName evidence="3">Class I SAM-dependent methyltransferase</fullName>
        <ecNumber evidence="3">2.1.1.222</ecNumber>
        <ecNumber evidence="3">2.1.1.64</ecNumber>
    </submittedName>
</protein>
<dbReference type="InterPro" id="IPR041698">
    <property type="entry name" value="Methyltransf_25"/>
</dbReference>
<dbReference type="CDD" id="cd02440">
    <property type="entry name" value="AdoMet_MTases"/>
    <property type="match status" value="1"/>
</dbReference>
<reference evidence="3 4" key="1">
    <citation type="submission" date="2024-09" db="EMBL/GenBank/DDBJ databases">
        <authorList>
            <person name="Sun Q."/>
            <person name="Mori K."/>
        </authorList>
    </citation>
    <scope>NUCLEOTIDE SEQUENCE [LARGE SCALE GENOMIC DNA]</scope>
    <source>
        <strain evidence="3 4">CCM 7650</strain>
    </source>
</reference>
<dbReference type="InterPro" id="IPR029063">
    <property type="entry name" value="SAM-dependent_MTases_sf"/>
</dbReference>
<proteinExistence type="predicted"/>
<feature type="domain" description="Methyltransferase" evidence="2">
    <location>
        <begin position="41"/>
        <end position="129"/>
    </location>
</feature>
<dbReference type="Pfam" id="PF13649">
    <property type="entry name" value="Methyltransf_25"/>
    <property type="match status" value="1"/>
</dbReference>
<dbReference type="EC" id="2.1.1.222" evidence="3"/>
<comment type="caution">
    <text evidence="3">The sequence shown here is derived from an EMBL/GenBank/DDBJ whole genome shotgun (WGS) entry which is preliminary data.</text>
</comment>
<dbReference type="PANTHER" id="PTHR43861">
    <property type="entry name" value="TRANS-ACONITATE 2-METHYLTRANSFERASE-RELATED"/>
    <property type="match status" value="1"/>
</dbReference>
<dbReference type="EMBL" id="JBHLWI010000043">
    <property type="protein sequence ID" value="MFC0264114.1"/>
    <property type="molecule type" value="Genomic_DNA"/>
</dbReference>
<name>A0ABV6FWW8_9BACT</name>
<dbReference type="PANTHER" id="PTHR43861:SF3">
    <property type="entry name" value="PUTATIVE (AFU_ORTHOLOGUE AFUA_2G14390)-RELATED"/>
    <property type="match status" value="1"/>
</dbReference>